<protein>
    <submittedName>
        <fullName evidence="2">Uncharacterized protein</fullName>
    </submittedName>
</protein>
<keyword evidence="1" id="KW-0812">Transmembrane</keyword>
<comment type="caution">
    <text evidence="2">The sequence shown here is derived from an EMBL/GenBank/DDBJ whole genome shotgun (WGS) entry which is preliminary data.</text>
</comment>
<reference evidence="2" key="1">
    <citation type="journal article" date="2023" name="Mol. Phylogenet. Evol.">
        <title>Genome-scale phylogeny and comparative genomics of the fungal order Sordariales.</title>
        <authorList>
            <person name="Hensen N."/>
            <person name="Bonometti L."/>
            <person name="Westerberg I."/>
            <person name="Brannstrom I.O."/>
            <person name="Guillou S."/>
            <person name="Cros-Aarteil S."/>
            <person name="Calhoun S."/>
            <person name="Haridas S."/>
            <person name="Kuo A."/>
            <person name="Mondo S."/>
            <person name="Pangilinan J."/>
            <person name="Riley R."/>
            <person name="LaButti K."/>
            <person name="Andreopoulos B."/>
            <person name="Lipzen A."/>
            <person name="Chen C."/>
            <person name="Yan M."/>
            <person name="Daum C."/>
            <person name="Ng V."/>
            <person name="Clum A."/>
            <person name="Steindorff A."/>
            <person name="Ohm R.A."/>
            <person name="Martin F."/>
            <person name="Silar P."/>
            <person name="Natvig D.O."/>
            <person name="Lalanne C."/>
            <person name="Gautier V."/>
            <person name="Ament-Velasquez S.L."/>
            <person name="Kruys A."/>
            <person name="Hutchinson M.I."/>
            <person name="Powell A.J."/>
            <person name="Barry K."/>
            <person name="Miller A.N."/>
            <person name="Grigoriev I.V."/>
            <person name="Debuchy R."/>
            <person name="Gladieux P."/>
            <person name="Hiltunen Thoren M."/>
            <person name="Johannesson H."/>
        </authorList>
    </citation>
    <scope>NUCLEOTIDE SEQUENCE</scope>
    <source>
        <strain evidence="2">PSN243</strain>
    </source>
</reference>
<evidence type="ECO:0000313" key="3">
    <source>
        <dbReference type="Proteomes" id="UP001321760"/>
    </source>
</evidence>
<accession>A0AAV9GN41</accession>
<keyword evidence="3" id="KW-1185">Reference proteome</keyword>
<evidence type="ECO:0000256" key="1">
    <source>
        <dbReference type="SAM" id="Phobius"/>
    </source>
</evidence>
<name>A0AAV9GN41_9PEZI</name>
<keyword evidence="1" id="KW-1133">Transmembrane helix</keyword>
<dbReference type="AlphaFoldDB" id="A0AAV9GN41"/>
<feature type="transmembrane region" description="Helical" evidence="1">
    <location>
        <begin position="329"/>
        <end position="358"/>
    </location>
</feature>
<dbReference type="Proteomes" id="UP001321760">
    <property type="component" value="Unassembled WGS sequence"/>
</dbReference>
<reference evidence="2" key="2">
    <citation type="submission" date="2023-05" db="EMBL/GenBank/DDBJ databases">
        <authorList>
            <consortium name="Lawrence Berkeley National Laboratory"/>
            <person name="Steindorff A."/>
            <person name="Hensen N."/>
            <person name="Bonometti L."/>
            <person name="Westerberg I."/>
            <person name="Brannstrom I.O."/>
            <person name="Guillou S."/>
            <person name="Cros-Aarteil S."/>
            <person name="Calhoun S."/>
            <person name="Haridas S."/>
            <person name="Kuo A."/>
            <person name="Mondo S."/>
            <person name="Pangilinan J."/>
            <person name="Riley R."/>
            <person name="Labutti K."/>
            <person name="Andreopoulos B."/>
            <person name="Lipzen A."/>
            <person name="Chen C."/>
            <person name="Yanf M."/>
            <person name="Daum C."/>
            <person name="Ng V."/>
            <person name="Clum A."/>
            <person name="Ohm R."/>
            <person name="Martin F."/>
            <person name="Silar P."/>
            <person name="Natvig D."/>
            <person name="Lalanne C."/>
            <person name="Gautier V."/>
            <person name="Ament-Velasquez S.L."/>
            <person name="Kruys A."/>
            <person name="Hutchinson M.I."/>
            <person name="Powell A.J."/>
            <person name="Barry K."/>
            <person name="Miller A.N."/>
            <person name="Grigoriev I.V."/>
            <person name="Debuchy R."/>
            <person name="Gladieux P."/>
            <person name="Thoren M.H."/>
            <person name="Johannesson H."/>
        </authorList>
    </citation>
    <scope>NUCLEOTIDE SEQUENCE</scope>
    <source>
        <strain evidence="2">PSN243</strain>
    </source>
</reference>
<keyword evidence="1" id="KW-0472">Membrane</keyword>
<gene>
    <name evidence="2" type="ORF">QBC34DRAFT_406654</name>
</gene>
<organism evidence="2 3">
    <name type="scientific">Podospora aff. communis PSN243</name>
    <dbReference type="NCBI Taxonomy" id="3040156"/>
    <lineage>
        <taxon>Eukaryota</taxon>
        <taxon>Fungi</taxon>
        <taxon>Dikarya</taxon>
        <taxon>Ascomycota</taxon>
        <taxon>Pezizomycotina</taxon>
        <taxon>Sordariomycetes</taxon>
        <taxon>Sordariomycetidae</taxon>
        <taxon>Sordariales</taxon>
        <taxon>Podosporaceae</taxon>
        <taxon>Podospora</taxon>
    </lineage>
</organism>
<proteinExistence type="predicted"/>
<evidence type="ECO:0000313" key="2">
    <source>
        <dbReference type="EMBL" id="KAK4448738.1"/>
    </source>
</evidence>
<sequence>MAANDEQYTNKIRTELLRKPGEFRAYFRVYHLIFRQYTGDHIISEPANPYQQPLSHDAVLTAASTLKANPKHTPETAVSELRVLLQQDHQDRVLKFAVNLAVQAMLMLDVNLIDSLTTDCSIHKDRRPKWASGEPFVDFVTGSFPRVSTERGERVASVLEDKKSLKAWKLERRLHIIFRGTDNIADHLLFNPNTGVVYLFHHAAYIKAHLSTWSGHEAPKGVGIATALERGTLSPGLLAETLHSLQSILFRYDDERSMAILKRLVRKEGFDESCCVHEGYKIFRDTAEDISYVYWGERLSVLHDLVLNKPPLGRFQRSMRWWTSETNSFLVAMLALAISIIVGILSLGLSAFQAWVAWQAWKYPNQPPGGDL</sequence>
<dbReference type="EMBL" id="MU865941">
    <property type="protein sequence ID" value="KAK4448738.1"/>
    <property type="molecule type" value="Genomic_DNA"/>
</dbReference>